<accession>A0A4R7PEL2</accession>
<dbReference type="AlphaFoldDB" id="A0A4R7PEL2"/>
<dbReference type="RefSeq" id="WP_162851088.1">
    <property type="nucleotide sequence ID" value="NZ_MWIN01000004.1"/>
</dbReference>
<dbReference type="Proteomes" id="UP000295341">
    <property type="component" value="Unassembled WGS sequence"/>
</dbReference>
<gene>
    <name evidence="2" type="ORF">DFR24_1419</name>
</gene>
<keyword evidence="1" id="KW-1133">Transmembrane helix</keyword>
<organism evidence="2 3">
    <name type="scientific">Panacagrimonas perspica</name>
    <dbReference type="NCBI Taxonomy" id="381431"/>
    <lineage>
        <taxon>Bacteria</taxon>
        <taxon>Pseudomonadati</taxon>
        <taxon>Pseudomonadota</taxon>
        <taxon>Gammaproteobacteria</taxon>
        <taxon>Nevskiales</taxon>
        <taxon>Nevskiaceae</taxon>
        <taxon>Panacagrimonas</taxon>
    </lineage>
</organism>
<evidence type="ECO:0000313" key="2">
    <source>
        <dbReference type="EMBL" id="TDU32031.1"/>
    </source>
</evidence>
<comment type="caution">
    <text evidence="2">The sequence shown here is derived from an EMBL/GenBank/DDBJ whole genome shotgun (WGS) entry which is preliminary data.</text>
</comment>
<evidence type="ECO:0000313" key="3">
    <source>
        <dbReference type="Proteomes" id="UP000295341"/>
    </source>
</evidence>
<reference evidence="2 3" key="1">
    <citation type="submission" date="2019-03" db="EMBL/GenBank/DDBJ databases">
        <title>Genomic Encyclopedia of Type Strains, Phase IV (KMG-IV): sequencing the most valuable type-strain genomes for metagenomic binning, comparative biology and taxonomic classification.</title>
        <authorList>
            <person name="Goeker M."/>
        </authorList>
    </citation>
    <scope>NUCLEOTIDE SEQUENCE [LARGE SCALE GENOMIC DNA]</scope>
    <source>
        <strain evidence="2 3">DSM 26377</strain>
    </source>
</reference>
<keyword evidence="3" id="KW-1185">Reference proteome</keyword>
<protein>
    <submittedName>
        <fullName evidence="2">Uncharacterized protein</fullName>
    </submittedName>
</protein>
<name>A0A4R7PEL2_9GAMM</name>
<keyword evidence="1" id="KW-0812">Transmembrane</keyword>
<dbReference type="EMBL" id="SOBT01000008">
    <property type="protein sequence ID" value="TDU32031.1"/>
    <property type="molecule type" value="Genomic_DNA"/>
</dbReference>
<keyword evidence="1" id="KW-0472">Membrane</keyword>
<feature type="transmembrane region" description="Helical" evidence="1">
    <location>
        <begin position="31"/>
        <end position="49"/>
    </location>
</feature>
<evidence type="ECO:0000256" key="1">
    <source>
        <dbReference type="SAM" id="Phobius"/>
    </source>
</evidence>
<proteinExistence type="predicted"/>
<sequence>MRNFLIYLVGVFIVVGALAYGAHLAGIDTQWVLIGAAVALGLGVMGGISKTQKRD</sequence>